<dbReference type="RefSeq" id="XP_003660815.1">
    <property type="nucleotide sequence ID" value="XM_003660767.1"/>
</dbReference>
<dbReference type="KEGG" id="mtm:MYCTH_2299541"/>
<dbReference type="InParanoid" id="G2Q6J7"/>
<evidence type="ECO:0000313" key="2">
    <source>
        <dbReference type="EMBL" id="AEO55570.1"/>
    </source>
</evidence>
<name>G2Q6J7_THET4</name>
<accession>G2Q6J7</accession>
<evidence type="ECO:0000256" key="1">
    <source>
        <dbReference type="SAM" id="MobiDB-lite"/>
    </source>
</evidence>
<keyword evidence="3" id="KW-1185">Reference proteome</keyword>
<reference evidence="2 3" key="1">
    <citation type="journal article" date="2011" name="Nat. Biotechnol.">
        <title>Comparative genomic analysis of the thermophilic biomass-degrading fungi Myceliophthora thermophila and Thielavia terrestris.</title>
        <authorList>
            <person name="Berka R.M."/>
            <person name="Grigoriev I.V."/>
            <person name="Otillar R."/>
            <person name="Salamov A."/>
            <person name="Grimwood J."/>
            <person name="Reid I."/>
            <person name="Ishmael N."/>
            <person name="John T."/>
            <person name="Darmond C."/>
            <person name="Moisan M.-C."/>
            <person name="Henrissat B."/>
            <person name="Coutinho P.M."/>
            <person name="Lombard V."/>
            <person name="Natvig D.O."/>
            <person name="Lindquist E."/>
            <person name="Schmutz J."/>
            <person name="Lucas S."/>
            <person name="Harris P."/>
            <person name="Powlowski J."/>
            <person name="Bellemare A."/>
            <person name="Taylor D."/>
            <person name="Butler G."/>
            <person name="de Vries R.P."/>
            <person name="Allijn I.E."/>
            <person name="van den Brink J."/>
            <person name="Ushinsky S."/>
            <person name="Storms R."/>
            <person name="Powell A.J."/>
            <person name="Paulsen I.T."/>
            <person name="Elbourne L.D.H."/>
            <person name="Baker S.E."/>
            <person name="Magnuson J."/>
            <person name="LaBoissiere S."/>
            <person name="Clutterbuck A.J."/>
            <person name="Martinez D."/>
            <person name="Wogulis M."/>
            <person name="de Leon A.L."/>
            <person name="Rey M.W."/>
            <person name="Tsang A."/>
        </authorList>
    </citation>
    <scope>NUCLEOTIDE SEQUENCE [LARGE SCALE GENOMIC DNA]</scope>
    <source>
        <strain evidence="3">ATCC 42464 / BCRC 31852 / DSM 1799</strain>
    </source>
</reference>
<sequence length="220" mass="22734">MGPWSRRRSRRNTVSRLVRHRDNSVLADRKAVSESGGDDDGDLPGLGKGRGKGKGGPHRSLPSTSSSDASSPSTEPFTQPPASETTTSSDTTTTDFTTTSALFEPPESTSLPLVSTQLSQPLPPIETQSAIAPTPTSSVPELSPVLSTLPSGTTTTAPFPTIPASQGSIGRNDLDAQQIAGIVVGSSGKRIIRGFEKGKGGAQRDQSPPSPAAQYQGAAE</sequence>
<proteinExistence type="predicted"/>
<feature type="compositionally biased region" description="Polar residues" evidence="1">
    <location>
        <begin position="107"/>
        <end position="149"/>
    </location>
</feature>
<feature type="region of interest" description="Disordered" evidence="1">
    <location>
        <begin position="194"/>
        <end position="220"/>
    </location>
</feature>
<dbReference type="HOGENOM" id="CLU_1256803_0_0_1"/>
<gene>
    <name evidence="2" type="ORF">MYCTH_2299541</name>
</gene>
<dbReference type="Proteomes" id="UP000007322">
    <property type="component" value="Chromosome 1"/>
</dbReference>
<organism evidence="2 3">
    <name type="scientific">Thermothelomyces thermophilus (strain ATCC 42464 / BCRC 31852 / DSM 1799)</name>
    <name type="common">Sporotrichum thermophile</name>
    <dbReference type="NCBI Taxonomy" id="573729"/>
    <lineage>
        <taxon>Eukaryota</taxon>
        <taxon>Fungi</taxon>
        <taxon>Dikarya</taxon>
        <taxon>Ascomycota</taxon>
        <taxon>Pezizomycotina</taxon>
        <taxon>Sordariomycetes</taxon>
        <taxon>Sordariomycetidae</taxon>
        <taxon>Sordariales</taxon>
        <taxon>Chaetomiaceae</taxon>
        <taxon>Thermothelomyces</taxon>
    </lineage>
</organism>
<dbReference type="EMBL" id="CP003002">
    <property type="protein sequence ID" value="AEO55570.1"/>
    <property type="molecule type" value="Genomic_DNA"/>
</dbReference>
<feature type="compositionally biased region" description="Basic residues" evidence="1">
    <location>
        <begin position="1"/>
        <end position="19"/>
    </location>
</feature>
<dbReference type="AlphaFoldDB" id="G2Q6J7"/>
<protein>
    <submittedName>
        <fullName evidence="2">Uncharacterized protein</fullName>
    </submittedName>
</protein>
<feature type="compositionally biased region" description="Low complexity" evidence="1">
    <location>
        <begin position="85"/>
        <end position="100"/>
    </location>
</feature>
<dbReference type="GeneID" id="11513214"/>
<feature type="region of interest" description="Disordered" evidence="1">
    <location>
        <begin position="1"/>
        <end position="170"/>
    </location>
</feature>
<evidence type="ECO:0000313" key="3">
    <source>
        <dbReference type="Proteomes" id="UP000007322"/>
    </source>
</evidence>
<feature type="compositionally biased region" description="Low complexity" evidence="1">
    <location>
        <begin position="150"/>
        <end position="163"/>
    </location>
</feature>
<dbReference type="VEuPathDB" id="FungiDB:MYCTH_2299541"/>
<feature type="compositionally biased region" description="Polar residues" evidence="1">
    <location>
        <begin position="75"/>
        <end position="84"/>
    </location>
</feature>
<feature type="compositionally biased region" description="Basic and acidic residues" evidence="1">
    <location>
        <begin position="20"/>
        <end position="32"/>
    </location>
</feature>
<feature type="compositionally biased region" description="Low complexity" evidence="1">
    <location>
        <begin position="60"/>
        <end position="74"/>
    </location>
</feature>